<dbReference type="Proteomes" id="UP000813463">
    <property type="component" value="Chromosome 5"/>
</dbReference>
<dbReference type="KEGG" id="soe:110789056"/>
<evidence type="ECO:0000256" key="4">
    <source>
        <dbReference type="ARBA" id="ARBA00023054"/>
    </source>
</evidence>
<feature type="region of interest" description="Disordered" evidence="8">
    <location>
        <begin position="480"/>
        <end position="502"/>
    </location>
</feature>
<gene>
    <name evidence="10" type="primary">LOC110789056</name>
</gene>
<comment type="similarity">
    <text evidence="6">Belongs to the MS5 protein family.</text>
</comment>
<dbReference type="Gene3D" id="1.25.40.10">
    <property type="entry name" value="Tetratricopeptide repeat domain"/>
    <property type="match status" value="1"/>
</dbReference>
<dbReference type="PANTHER" id="PTHR36326">
    <property type="entry name" value="PROTEIN POLLENLESS 3-LIKE 2"/>
    <property type="match status" value="1"/>
</dbReference>
<feature type="region of interest" description="Disordered" evidence="8">
    <location>
        <begin position="1"/>
        <end position="29"/>
    </location>
</feature>
<dbReference type="SUPFAM" id="SSF48452">
    <property type="entry name" value="TPR-like"/>
    <property type="match status" value="1"/>
</dbReference>
<dbReference type="RefSeq" id="XP_021849395.2">
    <property type="nucleotide sequence ID" value="XM_021993703.2"/>
</dbReference>
<accession>A0A9R0IIS7</accession>
<feature type="compositionally biased region" description="Polar residues" evidence="8">
    <location>
        <begin position="480"/>
        <end position="493"/>
    </location>
</feature>
<evidence type="ECO:0000256" key="8">
    <source>
        <dbReference type="SAM" id="MobiDB-lite"/>
    </source>
</evidence>
<dbReference type="PANTHER" id="PTHR36326:SF4">
    <property type="entry name" value="PROTEIN POLLENLESS 3-LIKE 1"/>
    <property type="match status" value="1"/>
</dbReference>
<evidence type="ECO:0000256" key="3">
    <source>
        <dbReference type="ARBA" id="ARBA00022803"/>
    </source>
</evidence>
<dbReference type="InterPro" id="IPR011990">
    <property type="entry name" value="TPR-like_helical_dom_sf"/>
</dbReference>
<name>A0A9R0IIS7_SPIOL</name>
<comment type="subcellular location">
    <subcellularLocation>
        <location evidence="1">Nucleus</location>
    </subcellularLocation>
</comment>
<proteinExistence type="inferred from homology"/>
<evidence type="ECO:0000256" key="7">
    <source>
        <dbReference type="PROSITE-ProRule" id="PRU00339"/>
    </source>
</evidence>
<reference evidence="10" key="2">
    <citation type="submission" date="2025-08" db="UniProtKB">
        <authorList>
            <consortium name="RefSeq"/>
        </authorList>
    </citation>
    <scope>IDENTIFICATION</scope>
    <source>
        <tissue evidence="10">Leaf</tissue>
    </source>
</reference>
<reference evidence="9" key="1">
    <citation type="journal article" date="2021" name="Nat. Commun.">
        <title>Genomic analyses provide insights into spinach domestication and the genetic basis of agronomic traits.</title>
        <authorList>
            <person name="Cai X."/>
            <person name="Sun X."/>
            <person name="Xu C."/>
            <person name="Sun H."/>
            <person name="Wang X."/>
            <person name="Ge C."/>
            <person name="Zhang Z."/>
            <person name="Wang Q."/>
            <person name="Fei Z."/>
            <person name="Jiao C."/>
            <person name="Wang Q."/>
        </authorList>
    </citation>
    <scope>NUCLEOTIDE SEQUENCE [LARGE SCALE GENOMIC DNA]</scope>
    <source>
        <strain evidence="9">cv. Varoflay</strain>
    </source>
</reference>
<evidence type="ECO:0000256" key="2">
    <source>
        <dbReference type="ARBA" id="ARBA00022737"/>
    </source>
</evidence>
<dbReference type="GO" id="GO:0005634">
    <property type="term" value="C:nucleus"/>
    <property type="evidence" value="ECO:0007669"/>
    <property type="project" value="UniProtKB-SubCell"/>
</dbReference>
<evidence type="ECO:0000256" key="5">
    <source>
        <dbReference type="ARBA" id="ARBA00023242"/>
    </source>
</evidence>
<keyword evidence="5" id="KW-0539">Nucleus</keyword>
<dbReference type="GeneID" id="110789056"/>
<keyword evidence="4" id="KW-0175">Coiled coil</keyword>
<keyword evidence="9" id="KW-1185">Reference proteome</keyword>
<dbReference type="InterPro" id="IPR019734">
    <property type="entry name" value="TPR_rpt"/>
</dbReference>
<dbReference type="PROSITE" id="PS50005">
    <property type="entry name" value="TPR"/>
    <property type="match status" value="1"/>
</dbReference>
<evidence type="ECO:0000256" key="1">
    <source>
        <dbReference type="ARBA" id="ARBA00004123"/>
    </source>
</evidence>
<dbReference type="SMART" id="SM00028">
    <property type="entry name" value="TPR"/>
    <property type="match status" value="1"/>
</dbReference>
<evidence type="ECO:0000313" key="10">
    <source>
        <dbReference type="RefSeq" id="XP_021849395.2"/>
    </source>
</evidence>
<dbReference type="InterPro" id="IPR044961">
    <property type="entry name" value="MS5/SDI1"/>
</dbReference>
<protein>
    <submittedName>
        <fullName evidence="10">Protein POLLENLESS 3</fullName>
    </submittedName>
</protein>
<keyword evidence="3 7" id="KW-0802">TPR repeat</keyword>
<feature type="repeat" description="TPR" evidence="7">
    <location>
        <begin position="179"/>
        <end position="212"/>
    </location>
</feature>
<evidence type="ECO:0000256" key="6">
    <source>
        <dbReference type="ARBA" id="ARBA00025750"/>
    </source>
</evidence>
<keyword evidence="2" id="KW-0677">Repeat</keyword>
<dbReference type="Pfam" id="PF00515">
    <property type="entry name" value="TPR_1"/>
    <property type="match status" value="1"/>
</dbReference>
<evidence type="ECO:0000313" key="9">
    <source>
        <dbReference type="Proteomes" id="UP000813463"/>
    </source>
</evidence>
<organism evidence="9 10">
    <name type="scientific">Spinacia oleracea</name>
    <name type="common">Spinach</name>
    <dbReference type="NCBI Taxonomy" id="3562"/>
    <lineage>
        <taxon>Eukaryota</taxon>
        <taxon>Viridiplantae</taxon>
        <taxon>Streptophyta</taxon>
        <taxon>Embryophyta</taxon>
        <taxon>Tracheophyta</taxon>
        <taxon>Spermatophyta</taxon>
        <taxon>Magnoliopsida</taxon>
        <taxon>eudicotyledons</taxon>
        <taxon>Gunneridae</taxon>
        <taxon>Pentapetalae</taxon>
        <taxon>Caryophyllales</taxon>
        <taxon>Chenopodiaceae</taxon>
        <taxon>Chenopodioideae</taxon>
        <taxon>Anserineae</taxon>
        <taxon>Spinacia</taxon>
    </lineage>
</organism>
<dbReference type="AlphaFoldDB" id="A0A9R0IIS7"/>
<sequence length="502" mass="57803">MIKDDKLQGFYTPPPKRNSRPPKTWMSEQPIKNRHPHHFHVIHKVPSGHSPYVKAKHVQLIEKDPSKAVALFWNAINAGDRVDSALKDMAVVMKQLDRSNEAIEAIKSFRHLCSFDSQESLDNVLLELYKRSGRLEEQIEVIELKLKRLEEGNTFGGRRVKVAKSQGKKIHITVEQEYARLLGNLAWAYLQQNDYKTAEEYYRKALSLEADKNKQCNLAICLMCMNRLTEAKFLLQVIRASDSQGEMDESYAKSFERAFELFTELETQQDKSSSFEAEKENRCGNVKLLQKKPLRNSNTSVSDNQFDLDDKKTYTPSVEGRGILKSPFTQPKRSFCVDNGNWKKGTYRDEPVSCLPRRLQFENPADSTNLKSKYLQTNQDGGSIKMINMPVDSTPDRNVPDKKALDAVDRKETSNNWDFTSFKSQKSWADIAEEEEEEEMMPPLPGVKSCEKEFSIKLQSLSFNQDAEKQSPACRPLFFNQQKQQEPLKSNRLQVFRDLTPE</sequence>